<dbReference type="SUPFAM" id="SSF102712">
    <property type="entry name" value="JAB1/MPN domain"/>
    <property type="match status" value="1"/>
</dbReference>
<dbReference type="Gene3D" id="3.40.140.10">
    <property type="entry name" value="Cytidine Deaminase, domain 2"/>
    <property type="match status" value="1"/>
</dbReference>
<evidence type="ECO:0000259" key="6">
    <source>
        <dbReference type="PROSITE" id="PS50249"/>
    </source>
</evidence>
<gene>
    <name evidence="7" type="ordered locus">Zmob_0534</name>
</gene>
<evidence type="ECO:0000256" key="1">
    <source>
        <dbReference type="ARBA" id="ARBA00022670"/>
    </source>
</evidence>
<dbReference type="HOGENOM" id="CLU_116765_4_1_5"/>
<keyword evidence="1" id="KW-0645">Protease</keyword>
<dbReference type="PANTHER" id="PTHR34858:SF1">
    <property type="entry name" value="CYSO-CYSTEINE PEPTIDASE"/>
    <property type="match status" value="1"/>
</dbReference>
<evidence type="ECO:0000313" key="8">
    <source>
        <dbReference type="Proteomes" id="UP000001494"/>
    </source>
</evidence>
<dbReference type="CDD" id="cd08070">
    <property type="entry name" value="MPN_like"/>
    <property type="match status" value="1"/>
</dbReference>
<dbReference type="GO" id="GO:0008270">
    <property type="term" value="F:zinc ion binding"/>
    <property type="evidence" value="ECO:0007669"/>
    <property type="project" value="TreeGrafter"/>
</dbReference>
<evidence type="ECO:0000256" key="4">
    <source>
        <dbReference type="ARBA" id="ARBA00022833"/>
    </source>
</evidence>
<evidence type="ECO:0000256" key="3">
    <source>
        <dbReference type="ARBA" id="ARBA00022801"/>
    </source>
</evidence>
<dbReference type="InterPro" id="IPR037518">
    <property type="entry name" value="MPN"/>
</dbReference>
<dbReference type="GO" id="GO:0006508">
    <property type="term" value="P:proteolysis"/>
    <property type="evidence" value="ECO:0007669"/>
    <property type="project" value="UniProtKB-KW"/>
</dbReference>
<keyword evidence="5" id="KW-0482">Metalloprotease</keyword>
<keyword evidence="4" id="KW-0862">Zinc</keyword>
<reference evidence="7 8" key="1">
    <citation type="journal article" date="2011" name="J. Bacteriol.">
        <title>Genome sequence of the ethanol-producing Zymomonas mobilis subsp. mobilis lectotype strain ATCC 10988.</title>
        <authorList>
            <person name="Pappas K.M."/>
            <person name="Kouvelis V.N."/>
            <person name="Saunders E."/>
            <person name="Brettin T.S."/>
            <person name="Bruce D."/>
            <person name="Detter C."/>
            <person name="Balakireva M."/>
            <person name="Han C.S."/>
            <person name="Savvakis G."/>
            <person name="Kyrpides N.C."/>
            <person name="Typas M.A."/>
        </authorList>
    </citation>
    <scope>NUCLEOTIDE SEQUENCE [LARGE SCALE GENOMIC DNA]</scope>
    <source>
        <strain evidence="8">ATCC 10988 / DSM 424 / CCUG 17860 / LMG 404 / NCIMB 8938 / NRRL B-806 / ZM1</strain>
    </source>
</reference>
<dbReference type="OrthoDB" id="9802958at2"/>
<dbReference type="Proteomes" id="UP000001494">
    <property type="component" value="Chromosome"/>
</dbReference>
<dbReference type="InterPro" id="IPR000555">
    <property type="entry name" value="JAMM/MPN+_dom"/>
</dbReference>
<dbReference type="InterPro" id="IPR028090">
    <property type="entry name" value="JAB_dom_prok"/>
</dbReference>
<dbReference type="PROSITE" id="PS50249">
    <property type="entry name" value="MPN"/>
    <property type="match status" value="1"/>
</dbReference>
<feature type="domain" description="MPN" evidence="6">
    <location>
        <begin position="17"/>
        <end position="143"/>
    </location>
</feature>
<proteinExistence type="predicted"/>
<organism evidence="7 8">
    <name type="scientific">Zymomonas mobilis subsp. mobilis (strain ATCC 10988 / DSM 424 / LMG 404 / NCIMB 8938 / NRRL B-806 / ZM1)</name>
    <dbReference type="NCBI Taxonomy" id="555217"/>
    <lineage>
        <taxon>Bacteria</taxon>
        <taxon>Pseudomonadati</taxon>
        <taxon>Pseudomonadota</taxon>
        <taxon>Alphaproteobacteria</taxon>
        <taxon>Sphingomonadales</taxon>
        <taxon>Zymomonadaceae</taxon>
        <taxon>Zymomonas</taxon>
    </lineage>
</organism>
<evidence type="ECO:0000313" key="7">
    <source>
        <dbReference type="EMBL" id="AEH62380.1"/>
    </source>
</evidence>
<dbReference type="PANTHER" id="PTHR34858">
    <property type="entry name" value="CYSO-CYSTEINE PEPTIDASE"/>
    <property type="match status" value="1"/>
</dbReference>
<sequence length="147" mass="16361">MAFTNGIPLSDKESVKFFIASSFVETILQAASACPDKEICGLLIGKANSVTEIRPMENKAAHPERFFEMEEADLIRSHREARERGLKVIGHYHSHPSGNCRPSHWDAALAHDGQYWLIAASNKIEGWYAGKNGVVEGIFHPCRLVVE</sequence>
<dbReference type="RefSeq" id="WP_014500570.1">
    <property type="nucleotide sequence ID" value="NC_017262.1"/>
</dbReference>
<protein>
    <submittedName>
        <fullName evidence="7">Mov34/MPN/PAD-1 family protein</fullName>
    </submittedName>
</protein>
<accession>A0A0H3G5H5</accession>
<dbReference type="GO" id="GO:0008235">
    <property type="term" value="F:metalloexopeptidase activity"/>
    <property type="evidence" value="ECO:0007669"/>
    <property type="project" value="TreeGrafter"/>
</dbReference>
<dbReference type="SMART" id="SM00232">
    <property type="entry name" value="JAB_MPN"/>
    <property type="match status" value="1"/>
</dbReference>
<keyword evidence="3" id="KW-0378">Hydrolase</keyword>
<dbReference type="Pfam" id="PF14464">
    <property type="entry name" value="Prok-JAB"/>
    <property type="match status" value="1"/>
</dbReference>
<dbReference type="InterPro" id="IPR051929">
    <property type="entry name" value="VirAsm_ModProt"/>
</dbReference>
<dbReference type="KEGG" id="zmm:Zmob_0534"/>
<name>A0A0H3G5H5_ZYMMA</name>
<keyword evidence="2" id="KW-0479">Metal-binding</keyword>
<dbReference type="AlphaFoldDB" id="A0A0H3G5H5"/>
<dbReference type="EMBL" id="CP002850">
    <property type="protein sequence ID" value="AEH62380.1"/>
    <property type="molecule type" value="Genomic_DNA"/>
</dbReference>
<evidence type="ECO:0000256" key="5">
    <source>
        <dbReference type="ARBA" id="ARBA00023049"/>
    </source>
</evidence>
<evidence type="ECO:0000256" key="2">
    <source>
        <dbReference type="ARBA" id="ARBA00022723"/>
    </source>
</evidence>
<dbReference type="eggNOG" id="COG1310">
    <property type="taxonomic scope" value="Bacteria"/>
</dbReference>